<name>A0A558BXR6_9BACT</name>
<reference evidence="1 2" key="1">
    <citation type="submission" date="2019-07" db="EMBL/GenBank/DDBJ databases">
        <title>Hymenobacter sp. straun FUR1 Genome sequencing and assembly.</title>
        <authorList>
            <person name="Chhetri G."/>
        </authorList>
    </citation>
    <scope>NUCLEOTIDE SEQUENCE [LARGE SCALE GENOMIC DNA]</scope>
    <source>
        <strain evidence="1 2">Fur1</strain>
    </source>
</reference>
<gene>
    <name evidence="1" type="ORF">FNT36_07580</name>
</gene>
<dbReference type="EMBL" id="VMRJ01000002">
    <property type="protein sequence ID" value="TVT41307.1"/>
    <property type="molecule type" value="Genomic_DNA"/>
</dbReference>
<dbReference type="AlphaFoldDB" id="A0A558BXR6"/>
<protein>
    <submittedName>
        <fullName evidence="1">Uncharacterized protein</fullName>
    </submittedName>
</protein>
<dbReference type="OrthoDB" id="680837at2"/>
<keyword evidence="2" id="KW-1185">Reference proteome</keyword>
<organism evidence="1 2">
    <name type="scientific">Hymenobacter setariae</name>
    <dbReference type="NCBI Taxonomy" id="2594794"/>
    <lineage>
        <taxon>Bacteria</taxon>
        <taxon>Pseudomonadati</taxon>
        <taxon>Bacteroidota</taxon>
        <taxon>Cytophagia</taxon>
        <taxon>Cytophagales</taxon>
        <taxon>Hymenobacteraceae</taxon>
        <taxon>Hymenobacter</taxon>
    </lineage>
</organism>
<proteinExistence type="predicted"/>
<evidence type="ECO:0000313" key="2">
    <source>
        <dbReference type="Proteomes" id="UP000317624"/>
    </source>
</evidence>
<evidence type="ECO:0000313" key="1">
    <source>
        <dbReference type="EMBL" id="TVT41307.1"/>
    </source>
</evidence>
<comment type="caution">
    <text evidence="1">The sequence shown here is derived from an EMBL/GenBank/DDBJ whole genome shotgun (WGS) entry which is preliminary data.</text>
</comment>
<dbReference type="RefSeq" id="WP_144846065.1">
    <property type="nucleotide sequence ID" value="NZ_VMRJ01000002.1"/>
</dbReference>
<accession>A0A558BXR6</accession>
<dbReference type="Proteomes" id="UP000317624">
    <property type="component" value="Unassembled WGS sequence"/>
</dbReference>
<sequence length="221" mass="23582">MAQISDLHTDPRGGTLNDRFALGYFMAPRANESVQGSVFLMPAWAPGQLLLNGNSKPIEAPLKYDVHNQEVRAKRPNGDSVAVSVTKVKEFTLATRRFVCYPAPTLPTEVGGGCGEVLADGTHAQLLKFVRKTIVKQATQGSAYASSSSVDALEAQTAYYLRWADGRFVPMRLKRGSLEQALAGQPAALAALKARKGNLGSEADMAAAVVAIDPLLTAPTR</sequence>